<organism evidence="2 3">
    <name type="scientific">Labilithrix luteola</name>
    <dbReference type="NCBI Taxonomy" id="1391654"/>
    <lineage>
        <taxon>Bacteria</taxon>
        <taxon>Pseudomonadati</taxon>
        <taxon>Myxococcota</taxon>
        <taxon>Polyangia</taxon>
        <taxon>Polyangiales</taxon>
        <taxon>Labilitrichaceae</taxon>
        <taxon>Labilithrix</taxon>
    </lineage>
</organism>
<dbReference type="GO" id="GO:0120147">
    <property type="term" value="F:formylglycine-generating oxidase activity"/>
    <property type="evidence" value="ECO:0007669"/>
    <property type="project" value="TreeGrafter"/>
</dbReference>
<evidence type="ECO:0000313" key="2">
    <source>
        <dbReference type="EMBL" id="AKU95304.1"/>
    </source>
</evidence>
<keyword evidence="3" id="KW-1185">Reference proteome</keyword>
<dbReference type="Proteomes" id="UP000064967">
    <property type="component" value="Chromosome"/>
</dbReference>
<dbReference type="SUPFAM" id="SSF56436">
    <property type="entry name" value="C-type lectin-like"/>
    <property type="match status" value="1"/>
</dbReference>
<dbReference type="InterPro" id="IPR051043">
    <property type="entry name" value="Sulfatase_Mod_Factor_Kinase"/>
</dbReference>
<name>A0A0K1PQA9_9BACT</name>
<dbReference type="PANTHER" id="PTHR23150">
    <property type="entry name" value="SULFATASE MODIFYING FACTOR 1, 2"/>
    <property type="match status" value="1"/>
</dbReference>
<feature type="domain" description="Sulfatase-modifying factor enzyme-like" evidence="1">
    <location>
        <begin position="2"/>
        <end position="224"/>
    </location>
</feature>
<dbReference type="Pfam" id="PF03781">
    <property type="entry name" value="FGE-sulfatase"/>
    <property type="match status" value="1"/>
</dbReference>
<dbReference type="PANTHER" id="PTHR23150:SF19">
    <property type="entry name" value="FORMYLGLYCINE-GENERATING ENZYME"/>
    <property type="match status" value="1"/>
</dbReference>
<gene>
    <name evidence="2" type="ORF">AKJ09_01968</name>
</gene>
<evidence type="ECO:0000313" key="3">
    <source>
        <dbReference type="Proteomes" id="UP000064967"/>
    </source>
</evidence>
<reference evidence="2 3" key="1">
    <citation type="submission" date="2015-08" db="EMBL/GenBank/DDBJ databases">
        <authorList>
            <person name="Babu N.S."/>
            <person name="Beckwith C.J."/>
            <person name="Beseler K.G."/>
            <person name="Brison A."/>
            <person name="Carone J.V."/>
            <person name="Caskin T.P."/>
            <person name="Diamond M."/>
            <person name="Durham M.E."/>
            <person name="Foxe J.M."/>
            <person name="Go M."/>
            <person name="Henderson B.A."/>
            <person name="Jones I.B."/>
            <person name="McGettigan J.A."/>
            <person name="Micheletti S.J."/>
            <person name="Nasrallah M.E."/>
            <person name="Ortiz D."/>
            <person name="Piller C.R."/>
            <person name="Privatt S.R."/>
            <person name="Schneider S.L."/>
            <person name="Sharp S."/>
            <person name="Smith T.C."/>
            <person name="Stanton J.D."/>
            <person name="Ullery H.E."/>
            <person name="Wilson R.J."/>
            <person name="Serrano M.G."/>
            <person name="Buck G."/>
            <person name="Lee V."/>
            <person name="Wang Y."/>
            <person name="Carvalho R."/>
            <person name="Voegtly L."/>
            <person name="Shi R."/>
            <person name="Duckworth R."/>
            <person name="Johnson A."/>
            <person name="Loviza R."/>
            <person name="Walstead R."/>
            <person name="Shah Z."/>
            <person name="Kiflezghi M."/>
            <person name="Wade K."/>
            <person name="Ball S.L."/>
            <person name="Bradley K.W."/>
            <person name="Asai D.J."/>
            <person name="Bowman C.A."/>
            <person name="Russell D.A."/>
            <person name="Pope W.H."/>
            <person name="Jacobs-Sera D."/>
            <person name="Hendrix R.W."/>
            <person name="Hatfull G.F."/>
        </authorList>
    </citation>
    <scope>NUCLEOTIDE SEQUENCE [LARGE SCALE GENOMIC DNA]</scope>
    <source>
        <strain evidence="2 3">DSM 27648</strain>
    </source>
</reference>
<dbReference type="AlphaFoldDB" id="A0A0K1PQA9"/>
<sequence length="331" mass="35172">MSAFSLDKFEITVGRMRAFVTSVDGNVRGHPPAEGAGEHPRIPGSGWRSEWNDMLPTDMADVNELLGPGCVAGGDPNEGGAPTWRTTPSENDKKPANCASWFLLFAFCIWDGGRLPTEAEFQAAALGGSEQRTNAWADSVLGGNALAYENGEKLVAAFLSPEGAGPGAFGMYTVGTPMRDVDPTTHMADDGDAHIAQVGVHPAGNGRWGHADLNGNLYELVLDESRPVDVTTGLPAGDVCNDCANVDWPKLTETDPAIVPFTVDDGADPVVVADIASWSKYYVGGARIIHGGSWSHAGSITNDQSHQNVVRFKYPVMRTYEAVGARCARDL</sequence>
<dbReference type="Gene3D" id="3.90.1580.10">
    <property type="entry name" value="paralog of FGE (formylglycine-generating enzyme)"/>
    <property type="match status" value="1"/>
</dbReference>
<dbReference type="InterPro" id="IPR042095">
    <property type="entry name" value="SUMF_sf"/>
</dbReference>
<proteinExistence type="predicted"/>
<accession>A0A0K1PQA9</accession>
<dbReference type="InterPro" id="IPR005532">
    <property type="entry name" value="SUMF_dom"/>
</dbReference>
<dbReference type="InterPro" id="IPR016187">
    <property type="entry name" value="CTDL_fold"/>
</dbReference>
<protein>
    <submittedName>
        <fullName evidence="2">Tryptophan synthase alpha chain</fullName>
    </submittedName>
</protein>
<dbReference type="KEGG" id="llu:AKJ09_01968"/>
<evidence type="ECO:0000259" key="1">
    <source>
        <dbReference type="Pfam" id="PF03781"/>
    </source>
</evidence>
<dbReference type="EMBL" id="CP012333">
    <property type="protein sequence ID" value="AKU95304.1"/>
    <property type="molecule type" value="Genomic_DNA"/>
</dbReference>